<evidence type="ECO:0000313" key="3">
    <source>
        <dbReference type="Proteomes" id="UP000076154"/>
    </source>
</evidence>
<reference evidence="2" key="1">
    <citation type="submission" date="2018-04" db="EMBL/GenBank/DDBJ databases">
        <title>Whole genome sequencing of Hypsizygus marmoreus.</title>
        <authorList>
            <person name="Choi I.-G."/>
            <person name="Min B."/>
            <person name="Kim J.-G."/>
            <person name="Kim S."/>
            <person name="Oh Y.-L."/>
            <person name="Kong W.-S."/>
            <person name="Park H."/>
            <person name="Jeong J."/>
            <person name="Song E.-S."/>
        </authorList>
    </citation>
    <scope>NUCLEOTIDE SEQUENCE [LARGE SCALE GENOMIC DNA]</scope>
    <source>
        <strain evidence="2">51987-8</strain>
    </source>
</reference>
<comment type="caution">
    <text evidence="2">The sequence shown here is derived from an EMBL/GenBank/DDBJ whole genome shotgun (WGS) entry which is preliminary data.</text>
</comment>
<proteinExistence type="predicted"/>
<sequence>MMRRLRKKLRSLFRVRRSHATVTAPAGVPSTPTTAIPLVALASAPTSTASSQPSTSPTTPSSQPPNTLPSPTPTSPLTPAPLVLLAATAALLDTRTPSVLPLAIALCIHKSKDLDVFRASSSHSTGSRDAAAEDILAQSIAGARMMVNVGEAAPVPYVKGAAGVVLAVLEPVQAVQKNFDDYREMVQMVRERVVLLRVPGALDDAHELQVREAQEHMECVSFRLSTNMHILISPSLRCGRVS</sequence>
<feature type="compositionally biased region" description="Low complexity" evidence="1">
    <location>
        <begin position="44"/>
        <end position="61"/>
    </location>
</feature>
<gene>
    <name evidence="2" type="ORF">Hypma_002341</name>
</gene>
<dbReference type="AlphaFoldDB" id="A0A369JC49"/>
<protein>
    <submittedName>
        <fullName evidence="2">Uncharacterized protein</fullName>
    </submittedName>
</protein>
<feature type="region of interest" description="Disordered" evidence="1">
    <location>
        <begin position="44"/>
        <end position="75"/>
    </location>
</feature>
<evidence type="ECO:0000256" key="1">
    <source>
        <dbReference type="SAM" id="MobiDB-lite"/>
    </source>
</evidence>
<dbReference type="InParanoid" id="A0A369JC49"/>
<organism evidence="2 3">
    <name type="scientific">Hypsizygus marmoreus</name>
    <name type="common">White beech mushroom</name>
    <name type="synonym">Agaricus marmoreus</name>
    <dbReference type="NCBI Taxonomy" id="39966"/>
    <lineage>
        <taxon>Eukaryota</taxon>
        <taxon>Fungi</taxon>
        <taxon>Dikarya</taxon>
        <taxon>Basidiomycota</taxon>
        <taxon>Agaricomycotina</taxon>
        <taxon>Agaricomycetes</taxon>
        <taxon>Agaricomycetidae</taxon>
        <taxon>Agaricales</taxon>
        <taxon>Tricholomatineae</taxon>
        <taxon>Lyophyllaceae</taxon>
        <taxon>Hypsizygus</taxon>
    </lineage>
</organism>
<name>A0A369JC49_HYPMA</name>
<keyword evidence="3" id="KW-1185">Reference proteome</keyword>
<dbReference type="OrthoDB" id="3057797at2759"/>
<dbReference type="EMBL" id="LUEZ02000121">
    <property type="protein sequence ID" value="RDB16994.1"/>
    <property type="molecule type" value="Genomic_DNA"/>
</dbReference>
<dbReference type="Proteomes" id="UP000076154">
    <property type="component" value="Unassembled WGS sequence"/>
</dbReference>
<evidence type="ECO:0000313" key="2">
    <source>
        <dbReference type="EMBL" id="RDB16994.1"/>
    </source>
</evidence>
<accession>A0A369JC49</accession>
<feature type="compositionally biased region" description="Pro residues" evidence="1">
    <location>
        <begin position="62"/>
        <end position="75"/>
    </location>
</feature>